<keyword evidence="4 12" id="KW-0378">Hydrolase</keyword>
<evidence type="ECO:0000256" key="12">
    <source>
        <dbReference type="RuleBase" id="RU361175"/>
    </source>
</evidence>
<dbReference type="InterPro" id="IPR017736">
    <property type="entry name" value="Glyco_hydro_1_beta-glucosidase"/>
</dbReference>
<evidence type="ECO:0000256" key="1">
    <source>
        <dbReference type="ARBA" id="ARBA00000448"/>
    </source>
</evidence>
<sequence>METKRFPQGFVWGTATSAFQVEGATTADGRGVSVWDTFAAVPGNVRNGDTGEPGADHYRRYAEDLDLIADLGLSGYRFSIAWPRIQPNGSGKPNQKGLDFYKRLVDGLAERGIRPLPTLFHWDLPQALQDKGGWENRDTAARFAEYAEIVFDALDVADWVTINEPKTVVDCGYRYGIHAPGIKDDARAFVACHHLLLAHGLAARVLHERHPSRRIGPALNLHPVYPADDSPEAAAAVRHRDGLENRLYLDPILKGGYPEDTLEWISARSPMPDHILDGDLAIIAEPVDLLGVQYYTPIFVDGRGERVIKHRTAQADWLEIYPEGMYDILVRLTREYRPVPLVITENGIATDDAPGPDGRVRDELRIAYLRDHLHAVHRAIGEGARVEGYFVWSLLDNFEWAEGYAHRFGIVYVDYPTQRRIPKDSALWYREVAKSNELR</sequence>
<feature type="active site" description="Nucleophile" evidence="9 11">
    <location>
        <position position="345"/>
    </location>
</feature>
<dbReference type="FunFam" id="3.20.20.80:FF:000004">
    <property type="entry name" value="Beta-glucosidase 6-phospho-beta-glucosidase"/>
    <property type="match status" value="1"/>
</dbReference>
<dbReference type="InterPro" id="IPR018120">
    <property type="entry name" value="Glyco_hydro_1_AS"/>
</dbReference>
<evidence type="ECO:0000256" key="2">
    <source>
        <dbReference type="ARBA" id="ARBA00010838"/>
    </source>
</evidence>
<dbReference type="GO" id="GO:0005829">
    <property type="term" value="C:cytosol"/>
    <property type="evidence" value="ECO:0007669"/>
    <property type="project" value="TreeGrafter"/>
</dbReference>
<comment type="catalytic activity">
    <reaction evidence="1 12">
        <text>Hydrolysis of terminal, non-reducing beta-D-glucosyl residues with release of beta-D-glucose.</text>
        <dbReference type="EC" id="3.2.1.21"/>
    </reaction>
</comment>
<dbReference type="NCBIfam" id="TIGR03356">
    <property type="entry name" value="BGL"/>
    <property type="match status" value="1"/>
</dbReference>
<evidence type="ECO:0000256" key="10">
    <source>
        <dbReference type="PIRSR" id="PIRSR617736-2"/>
    </source>
</evidence>
<keyword evidence="7 12" id="KW-0326">Glycosidase</keyword>
<evidence type="ECO:0000313" key="14">
    <source>
        <dbReference type="Proteomes" id="UP000006640"/>
    </source>
</evidence>
<evidence type="ECO:0000256" key="9">
    <source>
        <dbReference type="PIRSR" id="PIRSR617736-1"/>
    </source>
</evidence>
<feature type="binding site" evidence="10">
    <location>
        <position position="295"/>
    </location>
    <ligand>
        <name>substrate</name>
    </ligand>
</feature>
<dbReference type="EMBL" id="CP001874">
    <property type="protein sequence ID" value="ADG88608.1"/>
    <property type="molecule type" value="Genomic_DNA"/>
</dbReference>
<keyword evidence="6" id="KW-0119">Carbohydrate metabolism</keyword>
<feature type="binding site" evidence="10">
    <location>
        <position position="20"/>
    </location>
    <ligand>
        <name>substrate</name>
    </ligand>
</feature>
<dbReference type="PROSITE" id="PS00572">
    <property type="entry name" value="GLYCOSYL_HYDROL_F1_1"/>
    <property type="match status" value="1"/>
</dbReference>
<dbReference type="STRING" id="469371.Tbis_1896"/>
<dbReference type="PROSITE" id="PS00653">
    <property type="entry name" value="GLYCOSYL_HYDROL_F1_2"/>
    <property type="match status" value="1"/>
</dbReference>
<keyword evidence="5" id="KW-0136">Cellulose degradation</keyword>
<feature type="binding site" evidence="10">
    <location>
        <position position="392"/>
    </location>
    <ligand>
        <name>substrate</name>
    </ligand>
</feature>
<dbReference type="eggNOG" id="COG2723">
    <property type="taxonomic scope" value="Bacteria"/>
</dbReference>
<name>D6YBP8_THEBD</name>
<evidence type="ECO:0000256" key="8">
    <source>
        <dbReference type="ARBA" id="ARBA00023326"/>
    </source>
</evidence>
<dbReference type="CAZy" id="GH1">
    <property type="family name" value="Glycoside Hydrolase Family 1"/>
</dbReference>
<organism evidence="13 14">
    <name type="scientific">Thermobispora bispora (strain ATCC 19993 / DSM 43833 / CBS 139.67 / JCM 10125 / KCTC 9307 / NBRC 14880 / R51)</name>
    <dbReference type="NCBI Taxonomy" id="469371"/>
    <lineage>
        <taxon>Bacteria</taxon>
        <taxon>Bacillati</taxon>
        <taxon>Actinomycetota</taxon>
        <taxon>Actinomycetes</taxon>
        <taxon>Streptosporangiales</taxon>
        <taxon>Streptosporangiaceae</taxon>
        <taxon>Thermobispora</taxon>
    </lineage>
</organism>
<dbReference type="GO" id="GO:0030245">
    <property type="term" value="P:cellulose catabolic process"/>
    <property type="evidence" value="ECO:0007669"/>
    <property type="project" value="UniProtKB-KW"/>
</dbReference>
<dbReference type="InterPro" id="IPR017853">
    <property type="entry name" value="GH"/>
</dbReference>
<dbReference type="InterPro" id="IPR033132">
    <property type="entry name" value="GH_1_N_CS"/>
</dbReference>
<dbReference type="AlphaFoldDB" id="D6YBP8"/>
<feature type="binding site" evidence="10">
    <location>
        <begin position="399"/>
        <end position="400"/>
    </location>
    <ligand>
        <name>substrate</name>
    </ligand>
</feature>
<dbReference type="PANTHER" id="PTHR10353">
    <property type="entry name" value="GLYCOSYL HYDROLASE"/>
    <property type="match status" value="1"/>
</dbReference>
<dbReference type="PRINTS" id="PR00131">
    <property type="entry name" value="GLHYDRLASE1"/>
</dbReference>
<dbReference type="Proteomes" id="UP000006640">
    <property type="component" value="Chromosome"/>
</dbReference>
<dbReference type="InterPro" id="IPR001360">
    <property type="entry name" value="Glyco_hydro_1"/>
</dbReference>
<dbReference type="KEGG" id="tbi:Tbis_1896"/>
<evidence type="ECO:0000256" key="5">
    <source>
        <dbReference type="ARBA" id="ARBA00023001"/>
    </source>
</evidence>
<proteinExistence type="inferred from homology"/>
<reference evidence="13 14" key="1">
    <citation type="submission" date="2010-01" db="EMBL/GenBank/DDBJ databases">
        <title>The complete genome of Thermobispora bispora DSM 43833.</title>
        <authorList>
            <consortium name="US DOE Joint Genome Institute (JGI-PGF)"/>
            <person name="Lucas S."/>
            <person name="Copeland A."/>
            <person name="Lapidus A."/>
            <person name="Glavina del Rio T."/>
            <person name="Dalin E."/>
            <person name="Tice H."/>
            <person name="Bruce D."/>
            <person name="Goodwin L."/>
            <person name="Pitluck S."/>
            <person name="Kyrpides N."/>
            <person name="Mavromatis K."/>
            <person name="Ivanova N."/>
            <person name="Mikhailova N."/>
            <person name="Chertkov O."/>
            <person name="Brettin T."/>
            <person name="Detter J.C."/>
            <person name="Han C."/>
            <person name="Larimer F."/>
            <person name="Land M."/>
            <person name="Hauser L."/>
            <person name="Markowitz V."/>
            <person name="Cheng J.-F."/>
            <person name="Hugenholtz P."/>
            <person name="Woyke T."/>
            <person name="Wu D."/>
            <person name="Jando M."/>
            <person name="Schneider S."/>
            <person name="Klenk H.-P."/>
            <person name="Eisen J.A."/>
        </authorList>
    </citation>
    <scope>NUCLEOTIDE SEQUENCE [LARGE SCALE GENOMIC DNA]</scope>
    <source>
        <strain evidence="14">ATCC 19993 / DSM 43833 / CBS 139.67 / JCM 10125 / KCTC 9307 / NBRC 14880 / R51</strain>
    </source>
</reference>
<evidence type="ECO:0000256" key="6">
    <source>
        <dbReference type="ARBA" id="ARBA00023277"/>
    </source>
</evidence>
<feature type="binding site" evidence="10">
    <location>
        <position position="163"/>
    </location>
    <ligand>
        <name>substrate</name>
    </ligand>
</feature>
<dbReference type="Pfam" id="PF00232">
    <property type="entry name" value="Glyco_hydro_1"/>
    <property type="match status" value="1"/>
</dbReference>
<dbReference type="GO" id="GO:0008422">
    <property type="term" value="F:beta-glucosidase activity"/>
    <property type="evidence" value="ECO:0007669"/>
    <property type="project" value="UniProtKB-EC"/>
</dbReference>
<accession>D6YBP8</accession>
<dbReference type="HOGENOM" id="CLU_001859_1_3_11"/>
<evidence type="ECO:0000256" key="3">
    <source>
        <dbReference type="ARBA" id="ARBA00012744"/>
    </source>
</evidence>
<evidence type="ECO:0000313" key="13">
    <source>
        <dbReference type="EMBL" id="ADG88608.1"/>
    </source>
</evidence>
<evidence type="ECO:0000256" key="4">
    <source>
        <dbReference type="ARBA" id="ARBA00022801"/>
    </source>
</evidence>
<comment type="similarity">
    <text evidence="2 12">Belongs to the glycosyl hydrolase 1 family.</text>
</comment>
<feature type="active site" description="Proton donor" evidence="9">
    <location>
        <position position="164"/>
    </location>
</feature>
<dbReference type="EC" id="3.2.1.21" evidence="3 12"/>
<keyword evidence="8" id="KW-0624">Polysaccharide degradation</keyword>
<keyword evidence="14" id="KW-1185">Reference proteome</keyword>
<evidence type="ECO:0000256" key="11">
    <source>
        <dbReference type="PROSITE-ProRule" id="PRU10055"/>
    </source>
</evidence>
<gene>
    <name evidence="13" type="ordered locus">Tbis_1896</name>
</gene>
<dbReference type="RefSeq" id="WP_013132141.1">
    <property type="nucleotide sequence ID" value="NC_014165.1"/>
</dbReference>
<evidence type="ECO:0000256" key="7">
    <source>
        <dbReference type="ARBA" id="ARBA00023295"/>
    </source>
</evidence>
<dbReference type="SUPFAM" id="SSF51445">
    <property type="entry name" value="(Trans)glycosidases"/>
    <property type="match status" value="1"/>
</dbReference>
<dbReference type="OrthoDB" id="3182512at2"/>
<dbReference type="PANTHER" id="PTHR10353:SF36">
    <property type="entry name" value="LP05116P"/>
    <property type="match status" value="1"/>
</dbReference>
<dbReference type="Gene3D" id="3.20.20.80">
    <property type="entry name" value="Glycosidases"/>
    <property type="match status" value="1"/>
</dbReference>
<feature type="binding site" evidence="10">
    <location>
        <position position="121"/>
    </location>
    <ligand>
        <name>substrate</name>
    </ligand>
</feature>
<protein>
    <recommendedName>
        <fullName evidence="3 12">Beta-glucosidase</fullName>
        <ecNumber evidence="3 12">3.2.1.21</ecNumber>
    </recommendedName>
</protein>